<protein>
    <recommendedName>
        <fullName evidence="3">Holliday junction resolvase</fullName>
    </recommendedName>
</protein>
<reference evidence="1 2" key="1">
    <citation type="submission" date="2013-12" db="EMBL/GenBank/DDBJ databases">
        <authorList>
            <consortium name="DOE Joint Genome Institute"/>
            <person name="Muyzer G."/>
            <person name="Huntemann M."/>
            <person name="Han J."/>
            <person name="Chen A."/>
            <person name="Kyrpides N."/>
            <person name="Mavromatis K."/>
            <person name="Markowitz V."/>
            <person name="Palaniappan K."/>
            <person name="Ivanova N."/>
            <person name="Schaumberg A."/>
            <person name="Pati A."/>
            <person name="Liolios K."/>
            <person name="Nordberg H.P."/>
            <person name="Cantor M.N."/>
            <person name="Hua S.X."/>
            <person name="Woyke T."/>
        </authorList>
    </citation>
    <scope>NUCLEOTIDE SEQUENCE [LARGE SCALE GENOMIC DNA]</scope>
    <source>
        <strain evidence="1 2">ARh 1</strain>
    </source>
</reference>
<gene>
    <name evidence="1" type="ORF">THITH_01560</name>
</gene>
<dbReference type="AlphaFoldDB" id="W0DSK7"/>
<dbReference type="HOGENOM" id="CLU_1823103_0_0_6"/>
<evidence type="ECO:0000313" key="2">
    <source>
        <dbReference type="Proteomes" id="UP000005289"/>
    </source>
</evidence>
<dbReference type="KEGG" id="tti:THITH_01560"/>
<sequence>MGAMSRTKGAAGERELRRLLEAELGPGISRNLSQTRDGGHDLTGVGPFAIEVKRYKRATASMLAAWWTQAEAQAESAGLRPALAWREDRAPWRVLVRLADVRPGLGPWPGIEWTAAVTLPAFAALVRETGRAVR</sequence>
<evidence type="ECO:0000313" key="1">
    <source>
        <dbReference type="EMBL" id="AHE99840.1"/>
    </source>
</evidence>
<name>W0DSK7_9GAMM</name>
<dbReference type="Proteomes" id="UP000005289">
    <property type="component" value="Chromosome"/>
</dbReference>
<keyword evidence="2" id="KW-1185">Reference proteome</keyword>
<accession>W0DSK7</accession>
<dbReference type="Pfam" id="PF24608">
    <property type="entry name" value="PDDEXK_15"/>
    <property type="match status" value="1"/>
</dbReference>
<organism evidence="1 2">
    <name type="scientific">Thioalkalivibrio paradoxus ARh 1</name>
    <dbReference type="NCBI Taxonomy" id="713585"/>
    <lineage>
        <taxon>Bacteria</taxon>
        <taxon>Pseudomonadati</taxon>
        <taxon>Pseudomonadota</taxon>
        <taxon>Gammaproteobacteria</taxon>
        <taxon>Chromatiales</taxon>
        <taxon>Ectothiorhodospiraceae</taxon>
        <taxon>Thioalkalivibrio</taxon>
    </lineage>
</organism>
<dbReference type="STRING" id="713585.THITH_01560"/>
<proteinExistence type="predicted"/>
<dbReference type="EMBL" id="CP007029">
    <property type="protein sequence ID" value="AHE99840.1"/>
    <property type="molecule type" value="Genomic_DNA"/>
</dbReference>
<evidence type="ECO:0008006" key="3">
    <source>
        <dbReference type="Google" id="ProtNLM"/>
    </source>
</evidence>
<dbReference type="InterPro" id="IPR056931">
    <property type="entry name" value="D14-like"/>
</dbReference>